<evidence type="ECO:0000256" key="2">
    <source>
        <dbReference type="ARBA" id="ARBA00022729"/>
    </source>
</evidence>
<name>A0A4Q7NSI2_9ACTN</name>
<evidence type="ECO:0000256" key="3">
    <source>
        <dbReference type="SAM" id="SignalP"/>
    </source>
</evidence>
<feature type="chain" id="PRO_5020555175" evidence="3">
    <location>
        <begin position="24"/>
        <end position="364"/>
    </location>
</feature>
<dbReference type="SUPFAM" id="SSF53822">
    <property type="entry name" value="Periplasmic binding protein-like I"/>
    <property type="match status" value="1"/>
</dbReference>
<keyword evidence="2 3" id="KW-0732">Signal</keyword>
<dbReference type="InterPro" id="IPR025997">
    <property type="entry name" value="SBP_2_dom"/>
</dbReference>
<protein>
    <submittedName>
        <fullName evidence="5">Monosaccharide ABC transporter substrate-binding protein (CUT2 family)</fullName>
    </submittedName>
</protein>
<keyword evidence="6" id="KW-1185">Reference proteome</keyword>
<dbReference type="InterPro" id="IPR049784">
    <property type="entry name" value="ChvE-like"/>
</dbReference>
<proteinExistence type="predicted"/>
<dbReference type="InterPro" id="IPR050555">
    <property type="entry name" value="Bact_Solute-Bind_Prot2"/>
</dbReference>
<dbReference type="AlphaFoldDB" id="A0A4Q7NSI2"/>
<dbReference type="InterPro" id="IPR028082">
    <property type="entry name" value="Peripla_BP_I"/>
</dbReference>
<dbReference type="CDD" id="cd19994">
    <property type="entry name" value="PBP1_ChvE"/>
    <property type="match status" value="1"/>
</dbReference>
<reference evidence="5 6" key="1">
    <citation type="submission" date="2019-02" db="EMBL/GenBank/DDBJ databases">
        <title>Genomic Encyclopedia of Type Strains, Phase IV (KMG-IV): sequencing the most valuable type-strain genomes for metagenomic binning, comparative biology and taxonomic classification.</title>
        <authorList>
            <person name="Goeker M."/>
        </authorList>
    </citation>
    <scope>NUCLEOTIDE SEQUENCE [LARGE SCALE GENOMIC DNA]</scope>
    <source>
        <strain evidence="5 6">DSM 45622</strain>
    </source>
</reference>
<evidence type="ECO:0000313" key="5">
    <source>
        <dbReference type="EMBL" id="RZS90061.1"/>
    </source>
</evidence>
<evidence type="ECO:0000313" key="6">
    <source>
        <dbReference type="Proteomes" id="UP000293638"/>
    </source>
</evidence>
<gene>
    <name evidence="5" type="ORF">EV189_1844</name>
</gene>
<feature type="domain" description="Periplasmic binding protein" evidence="4">
    <location>
        <begin position="41"/>
        <end position="316"/>
    </location>
</feature>
<dbReference type="NCBIfam" id="NF040907">
    <property type="entry name" value="ChvE"/>
    <property type="match status" value="1"/>
</dbReference>
<organism evidence="5 6">
    <name type="scientific">Motilibacter rhizosphaerae</name>
    <dbReference type="NCBI Taxonomy" id="598652"/>
    <lineage>
        <taxon>Bacteria</taxon>
        <taxon>Bacillati</taxon>
        <taxon>Actinomycetota</taxon>
        <taxon>Actinomycetes</taxon>
        <taxon>Motilibacterales</taxon>
        <taxon>Motilibacteraceae</taxon>
        <taxon>Motilibacter</taxon>
    </lineage>
</organism>
<dbReference type="Proteomes" id="UP000293638">
    <property type="component" value="Unassembled WGS sequence"/>
</dbReference>
<dbReference type="GO" id="GO:0030288">
    <property type="term" value="C:outer membrane-bounded periplasmic space"/>
    <property type="evidence" value="ECO:0007669"/>
    <property type="project" value="TreeGrafter"/>
</dbReference>
<accession>A0A4Q7NSI2</accession>
<evidence type="ECO:0000259" key="4">
    <source>
        <dbReference type="Pfam" id="PF13407"/>
    </source>
</evidence>
<dbReference type="Pfam" id="PF13407">
    <property type="entry name" value="Peripla_BP_4"/>
    <property type="match status" value="1"/>
</dbReference>
<evidence type="ECO:0000256" key="1">
    <source>
        <dbReference type="ARBA" id="ARBA00004196"/>
    </source>
</evidence>
<dbReference type="PANTHER" id="PTHR30036">
    <property type="entry name" value="D-XYLOSE-BINDING PERIPLASMIC PROTEIN"/>
    <property type="match status" value="1"/>
</dbReference>
<feature type="signal peptide" evidence="3">
    <location>
        <begin position="1"/>
        <end position="23"/>
    </location>
</feature>
<dbReference type="GO" id="GO:0030246">
    <property type="term" value="F:carbohydrate binding"/>
    <property type="evidence" value="ECO:0007669"/>
    <property type="project" value="TreeGrafter"/>
</dbReference>
<sequence>MRRLFPRLAVVAVASSALLSACAGSGSTAVGSGADTDAGTIGLPMPTTAQARWVQDGQNMQKQFQALGYKTDLQYAGDDAQKQNAQIDEMIQHHVRALIIGSVDGTALKAELDKAKAAGIPVIAYDRLIRGSGNIDYYATFDNFKVGVLQANSLVDALGLKTAAAPKTIELFAGSPDDNNATFFFNGAMSVLQPYITSGKLVVPSGQTDFKTVATPKWDGKTAAARMDTLLAGPDAAVTLDAVLAPNDGIARGVIGSLQAHGYGKGKKLPVVDGQDAELDSVKLVNTGVQYSTIYKDTRELAKVAVEMTDKILNGQTPDINDTKTYDNGVKVVPTFLLQPVLVTKANLQTVLIDGGYYKSSDLG</sequence>
<dbReference type="PROSITE" id="PS51257">
    <property type="entry name" value="PROKAR_LIPOPROTEIN"/>
    <property type="match status" value="1"/>
</dbReference>
<comment type="subcellular location">
    <subcellularLocation>
        <location evidence="1">Cell envelope</location>
    </subcellularLocation>
</comment>
<dbReference type="Gene3D" id="3.40.50.2300">
    <property type="match status" value="2"/>
</dbReference>
<dbReference type="EMBL" id="SGXD01000002">
    <property type="protein sequence ID" value="RZS90061.1"/>
    <property type="molecule type" value="Genomic_DNA"/>
</dbReference>
<dbReference type="PANTHER" id="PTHR30036:SF1">
    <property type="entry name" value="D-XYLOSE-BINDING PERIPLASMIC PROTEIN"/>
    <property type="match status" value="1"/>
</dbReference>
<comment type="caution">
    <text evidence="5">The sequence shown here is derived from an EMBL/GenBank/DDBJ whole genome shotgun (WGS) entry which is preliminary data.</text>
</comment>